<dbReference type="PANTHER" id="PTHR33677:SF5">
    <property type="entry name" value="TRANSCRIPTIONAL REPRESSOR FRMR"/>
    <property type="match status" value="1"/>
</dbReference>
<evidence type="ECO:0000313" key="2">
    <source>
        <dbReference type="Proteomes" id="UP000033869"/>
    </source>
</evidence>
<sequence length="77" mass="8978">MNEKKDILKRINYVSGQLQGIKRMIEEERDCMEVLQQLKASKSGIHGIISLFAYGELCHQKLDDEKLKRMIRTLVQS</sequence>
<dbReference type="EMBL" id="LCBL01000003">
    <property type="protein sequence ID" value="KKS09081.1"/>
    <property type="molecule type" value="Genomic_DNA"/>
</dbReference>
<dbReference type="AlphaFoldDB" id="A0A0G0YHP3"/>
<dbReference type="Gene3D" id="1.20.58.1000">
    <property type="entry name" value="Metal-sensitive repressor, helix protomer"/>
    <property type="match status" value="1"/>
</dbReference>
<dbReference type="PANTHER" id="PTHR33677">
    <property type="entry name" value="TRANSCRIPTIONAL REPRESSOR FRMR-RELATED"/>
    <property type="match status" value="1"/>
</dbReference>
<dbReference type="InterPro" id="IPR038390">
    <property type="entry name" value="Metal_Tscrpt_repr_sf"/>
</dbReference>
<protein>
    <submittedName>
        <fullName evidence="1">Uncharacterized protein</fullName>
    </submittedName>
</protein>
<dbReference type="Pfam" id="PF02583">
    <property type="entry name" value="Trns_repr_metal"/>
    <property type="match status" value="1"/>
</dbReference>
<dbReference type="Proteomes" id="UP000033869">
    <property type="component" value="Unassembled WGS sequence"/>
</dbReference>
<dbReference type="GO" id="GO:0045892">
    <property type="term" value="P:negative regulation of DNA-templated transcription"/>
    <property type="evidence" value="ECO:0007669"/>
    <property type="project" value="UniProtKB-ARBA"/>
</dbReference>
<organism evidence="1 2">
    <name type="scientific">candidate division CPR2 bacterium GW2011_GWC1_41_48</name>
    <dbReference type="NCBI Taxonomy" id="1618344"/>
    <lineage>
        <taxon>Bacteria</taxon>
        <taxon>Bacteria division CPR2</taxon>
    </lineage>
</organism>
<comment type="caution">
    <text evidence="1">The sequence shown here is derived from an EMBL/GenBank/DDBJ whole genome shotgun (WGS) entry which is preliminary data.</text>
</comment>
<gene>
    <name evidence="1" type="ORF">UU65_C0003G0136</name>
</gene>
<accession>A0A0G0YHP3</accession>
<dbReference type="GO" id="GO:0046872">
    <property type="term" value="F:metal ion binding"/>
    <property type="evidence" value="ECO:0007669"/>
    <property type="project" value="InterPro"/>
</dbReference>
<evidence type="ECO:0000313" key="1">
    <source>
        <dbReference type="EMBL" id="KKS09081.1"/>
    </source>
</evidence>
<dbReference type="GO" id="GO:0003677">
    <property type="term" value="F:DNA binding"/>
    <property type="evidence" value="ECO:0007669"/>
    <property type="project" value="InterPro"/>
</dbReference>
<dbReference type="InterPro" id="IPR003735">
    <property type="entry name" value="Metal_Tscrpt_repr"/>
</dbReference>
<reference evidence="1 2" key="1">
    <citation type="journal article" date="2015" name="Nature">
        <title>rRNA introns, odd ribosomes, and small enigmatic genomes across a large radiation of phyla.</title>
        <authorList>
            <person name="Brown C.T."/>
            <person name="Hug L.A."/>
            <person name="Thomas B.C."/>
            <person name="Sharon I."/>
            <person name="Castelle C.J."/>
            <person name="Singh A."/>
            <person name="Wilkins M.J."/>
            <person name="Williams K.H."/>
            <person name="Banfield J.F."/>
        </authorList>
    </citation>
    <scope>NUCLEOTIDE SEQUENCE [LARGE SCALE GENOMIC DNA]</scope>
</reference>
<proteinExistence type="predicted"/>
<name>A0A0G0YHP3_UNCC2</name>